<dbReference type="Ensembl" id="ENSOART00020065108.1">
    <property type="protein sequence ID" value="ENSOARP00020051735.1"/>
    <property type="gene ID" value="ENSOARG00020013977.2"/>
</dbReference>
<accession>A0AC11E1X8</accession>
<name>A0AC11E1X8_SHEEP</name>
<proteinExistence type="predicted"/>
<reference evidence="1" key="3">
    <citation type="submission" date="2025-09" db="UniProtKB">
        <authorList>
            <consortium name="Ensembl"/>
        </authorList>
    </citation>
    <scope>IDENTIFICATION</scope>
</reference>
<gene>
    <name evidence="1" type="primary">ABCA7</name>
</gene>
<reference evidence="1" key="1">
    <citation type="submission" date="2020-11" db="EMBL/GenBank/DDBJ databases">
        <authorList>
            <person name="Davenport K.M."/>
            <person name="Bickhart D.M."/>
            <person name="Smith T.P.L."/>
            <person name="Murdoch B.M."/>
            <person name="Rosen B.D."/>
        </authorList>
    </citation>
    <scope>NUCLEOTIDE SEQUENCE [LARGE SCALE GENOMIC DNA]</scope>
    <source>
        <strain evidence="1">OAR_USU_Benz2616</strain>
    </source>
</reference>
<organism evidence="1">
    <name type="scientific">Ovis aries</name>
    <name type="common">Sheep</name>
    <dbReference type="NCBI Taxonomy" id="9940"/>
    <lineage>
        <taxon>Eukaryota</taxon>
        <taxon>Metazoa</taxon>
        <taxon>Chordata</taxon>
        <taxon>Craniata</taxon>
        <taxon>Vertebrata</taxon>
        <taxon>Euteleostomi</taxon>
        <taxon>Mammalia</taxon>
        <taxon>Eutheria</taxon>
        <taxon>Laurasiatheria</taxon>
        <taxon>Artiodactyla</taxon>
        <taxon>Ruminantia</taxon>
        <taxon>Pecora</taxon>
        <taxon>Bovidae</taxon>
        <taxon>Caprinae</taxon>
        <taxon>Ovis</taxon>
    </lineage>
</organism>
<sequence>MAFWTQLMLLLWKNFLYRRRQPIQLLVELLWPLFLFFILVAVRHSHPPLEQHECHFPNKPLPSAGTIPWLQGLICNVNNTCFPWQTPGEEPGVLSNFKDSLVSRLLADARTVLGGPSAHRMLVSLRKLIPILKAAHTAGARIPGLCAGPRPGVRGQPCGDCRGYSPGAPGASQPGRAVGPATETPRARWSPGGGGRSPLQCQGAQETRRALPQLV</sequence>
<protein>
    <submittedName>
        <fullName evidence="1">ATP binding cassette subfamily A member 7</fullName>
    </submittedName>
</protein>
<evidence type="ECO:0000313" key="1">
    <source>
        <dbReference type="Ensembl" id="ENSOARP00020051735.1"/>
    </source>
</evidence>
<reference evidence="1" key="2">
    <citation type="submission" date="2025-08" db="UniProtKB">
        <authorList>
            <consortium name="Ensembl"/>
        </authorList>
    </citation>
    <scope>IDENTIFICATION</scope>
</reference>